<name>A0A922HM77_DERFA</name>
<evidence type="ECO:0000256" key="1">
    <source>
        <dbReference type="SAM" id="MobiDB-lite"/>
    </source>
</evidence>
<protein>
    <submittedName>
        <fullName evidence="4">Fatty acid synthase beta subunit fas1</fullName>
    </submittedName>
</protein>
<dbReference type="EMBL" id="ASGP02000007">
    <property type="protein sequence ID" value="KAH9497442.1"/>
    <property type="molecule type" value="Genomic_DNA"/>
</dbReference>
<dbReference type="InterPro" id="IPR050904">
    <property type="entry name" value="Adhesion/Biosynth-related"/>
</dbReference>
<proteinExistence type="predicted"/>
<dbReference type="Gene3D" id="2.30.180.10">
    <property type="entry name" value="FAS1 domain"/>
    <property type="match status" value="4"/>
</dbReference>
<keyword evidence="2" id="KW-1133">Transmembrane helix</keyword>
<dbReference type="Proteomes" id="UP000790347">
    <property type="component" value="Unassembled WGS sequence"/>
</dbReference>
<evidence type="ECO:0000313" key="5">
    <source>
        <dbReference type="Proteomes" id="UP000790347"/>
    </source>
</evidence>
<feature type="domain" description="FAS1" evidence="3">
    <location>
        <begin position="95"/>
        <end position="241"/>
    </location>
</feature>
<feature type="compositionally biased region" description="Basic residues" evidence="1">
    <location>
        <begin position="32"/>
        <end position="47"/>
    </location>
</feature>
<organism evidence="4 5">
    <name type="scientific">Dermatophagoides farinae</name>
    <name type="common">American house dust mite</name>
    <dbReference type="NCBI Taxonomy" id="6954"/>
    <lineage>
        <taxon>Eukaryota</taxon>
        <taxon>Metazoa</taxon>
        <taxon>Ecdysozoa</taxon>
        <taxon>Arthropoda</taxon>
        <taxon>Chelicerata</taxon>
        <taxon>Arachnida</taxon>
        <taxon>Acari</taxon>
        <taxon>Acariformes</taxon>
        <taxon>Sarcoptiformes</taxon>
        <taxon>Astigmata</taxon>
        <taxon>Psoroptidia</taxon>
        <taxon>Analgoidea</taxon>
        <taxon>Pyroglyphidae</taxon>
        <taxon>Dermatophagoidinae</taxon>
        <taxon>Dermatophagoides</taxon>
    </lineage>
</organism>
<dbReference type="AlphaFoldDB" id="A0A922HM77"/>
<keyword evidence="5" id="KW-1185">Reference proteome</keyword>
<evidence type="ECO:0000256" key="2">
    <source>
        <dbReference type="SAM" id="Phobius"/>
    </source>
</evidence>
<dbReference type="PANTHER" id="PTHR10900">
    <property type="entry name" value="PERIOSTIN-RELATED"/>
    <property type="match status" value="1"/>
</dbReference>
<feature type="domain" description="FAS1" evidence="3">
    <location>
        <begin position="258"/>
        <end position="402"/>
    </location>
</feature>
<evidence type="ECO:0000259" key="3">
    <source>
        <dbReference type="PROSITE" id="PS50213"/>
    </source>
</evidence>
<dbReference type="PROSITE" id="PS50213">
    <property type="entry name" value="FAS1"/>
    <property type="match status" value="4"/>
</dbReference>
<sequence>MNNDQQQQQSSSDEYSVYYQTNDNKNQQQKQYHNHHHHHNNNQIKHQHKNSKNWFNNYCLALISIMNTLLLPIFLLQLINCSNLITAVQAAQYNNNNAFQVISENPELSMFKNLIGNDTAYSFMLKSWKMTVFVPTNQAIKMFLERNSQQQLVDGFNSDLLQYHLVSATIKRESWTEASPANALNGQFPPLYLTTTDYNPYKPDEKSYFVNNAFVIEAIEDLQGNGPNAEGQALYIIDEVLSSLKPNRPTAPTALELLKEPSIYGLDNFDMSKFLQKVQEKQLESIFSTPGTFFIPTKVASRGTPEFDEYVVKAHVIKDKPLFIRTMGDRRSYNTMAFDDNVDVELSFINKTVRFTVEQMYYIQTNTIKNDAIHKAGRVLSRMIKANIPVKNGVVHIIDKPLMLMDMAIRDFLREQNKLKRFYKLLEKHPDVLSNIGKNSNKTVLAPDDNAFANLMDNNQNFAGISEDSDEMKKLLLNHVVYQQVSFSDLKRSAGFANYTSANGVPVMFRLVGTDSNARLTVESGGVNATSSLSDLGASDGILHIIDRVLGMPFNTIYEKLINNPMLNETFKIGSQGGTQNWNSKLLDKNKRYTFFAPSNTAWMEFDRANPSEFKQLDQGIYPSISRAILDRHISAKGQYNKKDLEQTVKKVDTIQGELNILPDPTTREIYIEWEGTRAKIISSDIHGLNGVIHIIDKVLAKKRDLKVNAAINGQSYCHLFVYLIMGLVSIMFTQQLR</sequence>
<reference evidence="4" key="1">
    <citation type="submission" date="2013-05" db="EMBL/GenBank/DDBJ databases">
        <authorList>
            <person name="Yim A.K.Y."/>
            <person name="Chan T.F."/>
            <person name="Ji K.M."/>
            <person name="Liu X.Y."/>
            <person name="Zhou J.W."/>
            <person name="Li R.Q."/>
            <person name="Yang K.Y."/>
            <person name="Li J."/>
            <person name="Li M."/>
            <person name="Law P.T.W."/>
            <person name="Wu Y.L."/>
            <person name="Cai Z.L."/>
            <person name="Qin H."/>
            <person name="Bao Y."/>
            <person name="Leung R.K.K."/>
            <person name="Ng P.K.S."/>
            <person name="Zou J."/>
            <person name="Zhong X.J."/>
            <person name="Ran P.X."/>
            <person name="Zhong N.S."/>
            <person name="Liu Z.G."/>
            <person name="Tsui S.K.W."/>
        </authorList>
    </citation>
    <scope>NUCLEOTIDE SEQUENCE</scope>
    <source>
        <strain evidence="4">Derf</strain>
        <tissue evidence="4">Whole organism</tissue>
    </source>
</reference>
<gene>
    <name evidence="4" type="primary">Fas1</name>
    <name evidence="4" type="ORF">DERF_013435</name>
</gene>
<feature type="transmembrane region" description="Helical" evidence="2">
    <location>
        <begin position="720"/>
        <end position="737"/>
    </location>
</feature>
<dbReference type="InterPro" id="IPR000782">
    <property type="entry name" value="FAS1_domain"/>
</dbReference>
<feature type="region of interest" description="Disordered" evidence="1">
    <location>
        <begin position="26"/>
        <end position="47"/>
    </location>
</feature>
<dbReference type="SMART" id="SM00554">
    <property type="entry name" value="FAS1"/>
    <property type="match status" value="4"/>
</dbReference>
<accession>A0A922HM77</accession>
<keyword evidence="2" id="KW-0812">Transmembrane</keyword>
<feature type="domain" description="FAS1" evidence="3">
    <location>
        <begin position="554"/>
        <end position="700"/>
    </location>
</feature>
<comment type="caution">
    <text evidence="4">The sequence shown here is derived from an EMBL/GenBank/DDBJ whole genome shotgun (WGS) entry which is preliminary data.</text>
</comment>
<feature type="domain" description="FAS1" evidence="3">
    <location>
        <begin position="406"/>
        <end position="550"/>
    </location>
</feature>
<dbReference type="InterPro" id="IPR036378">
    <property type="entry name" value="FAS1_dom_sf"/>
</dbReference>
<dbReference type="Pfam" id="PF02469">
    <property type="entry name" value="Fasciclin"/>
    <property type="match status" value="4"/>
</dbReference>
<reference evidence="4" key="2">
    <citation type="journal article" date="2022" name="Res Sq">
        <title>Comparative Genomics Reveals Insights into the Divergent Evolution of Astigmatic Mites and Household Pest Adaptations.</title>
        <authorList>
            <person name="Xiong Q."/>
            <person name="Wan A.T.-Y."/>
            <person name="Liu X.-Y."/>
            <person name="Fung C.S.-H."/>
            <person name="Xiao X."/>
            <person name="Malainual N."/>
            <person name="Hou J."/>
            <person name="Wang L."/>
            <person name="Wang M."/>
            <person name="Yang K."/>
            <person name="Cui Y."/>
            <person name="Leung E."/>
            <person name="Nong W."/>
            <person name="Shin S.-K."/>
            <person name="Au S."/>
            <person name="Jeong K.Y."/>
            <person name="Chew F.T."/>
            <person name="Hui J."/>
            <person name="Leung T.F."/>
            <person name="Tungtrongchitr A."/>
            <person name="Zhong N."/>
            <person name="Liu Z."/>
            <person name="Tsui S."/>
        </authorList>
    </citation>
    <scope>NUCLEOTIDE SEQUENCE</scope>
    <source>
        <strain evidence="4">Derf</strain>
        <tissue evidence="4">Whole organism</tissue>
    </source>
</reference>
<feature type="transmembrane region" description="Helical" evidence="2">
    <location>
        <begin position="55"/>
        <end position="79"/>
    </location>
</feature>
<evidence type="ECO:0000313" key="4">
    <source>
        <dbReference type="EMBL" id="KAH9497442.1"/>
    </source>
</evidence>
<keyword evidence="2" id="KW-0472">Membrane</keyword>
<dbReference type="PANTHER" id="PTHR10900:SF77">
    <property type="entry name" value="FI19380P1"/>
    <property type="match status" value="1"/>
</dbReference>
<dbReference type="SUPFAM" id="SSF82153">
    <property type="entry name" value="FAS1 domain"/>
    <property type="match status" value="4"/>
</dbReference>